<comment type="catalytic activity">
    <reaction evidence="6">
        <text>L-threonyl-[protein] + ATP = O-phospho-L-threonyl-[protein] + ADP + H(+)</text>
        <dbReference type="Rhea" id="RHEA:46608"/>
        <dbReference type="Rhea" id="RHEA-COMP:11060"/>
        <dbReference type="Rhea" id="RHEA-COMP:11605"/>
        <dbReference type="ChEBI" id="CHEBI:15378"/>
        <dbReference type="ChEBI" id="CHEBI:30013"/>
        <dbReference type="ChEBI" id="CHEBI:30616"/>
        <dbReference type="ChEBI" id="CHEBI:61977"/>
        <dbReference type="ChEBI" id="CHEBI:456216"/>
        <dbReference type="EC" id="2.7.11.1"/>
    </reaction>
</comment>
<dbReference type="InterPro" id="IPR011009">
    <property type="entry name" value="Kinase-like_dom_sf"/>
</dbReference>
<dbReference type="SUPFAM" id="SSF52540">
    <property type="entry name" value="P-loop containing nucleoside triphosphate hydrolases"/>
    <property type="match status" value="1"/>
</dbReference>
<evidence type="ECO:0000256" key="1">
    <source>
        <dbReference type="ARBA" id="ARBA00022527"/>
    </source>
</evidence>
<dbReference type="SUPFAM" id="SSF56112">
    <property type="entry name" value="Protein kinase-like (PK-like)"/>
    <property type="match status" value="1"/>
</dbReference>
<dbReference type="GO" id="GO:0005524">
    <property type="term" value="F:ATP binding"/>
    <property type="evidence" value="ECO:0007669"/>
    <property type="project" value="UniProtKB-UniRule"/>
</dbReference>
<comment type="similarity">
    <text evidence="6">Belongs to the protein kinase superfamily.</text>
</comment>
<dbReference type="InterPro" id="IPR059106">
    <property type="entry name" value="WHD_MalT"/>
</dbReference>
<dbReference type="InterPro" id="IPR017441">
    <property type="entry name" value="Protein_kinase_ATP_BS"/>
</dbReference>
<dbReference type="SMART" id="SM00220">
    <property type="entry name" value="S_TKc"/>
    <property type="match status" value="1"/>
</dbReference>
<dbReference type="Gene3D" id="3.40.50.300">
    <property type="entry name" value="P-loop containing nucleotide triphosphate hydrolases"/>
    <property type="match status" value="1"/>
</dbReference>
<dbReference type="InterPro" id="IPR027417">
    <property type="entry name" value="P-loop_NTPase"/>
</dbReference>
<dbReference type="InterPro" id="IPR011990">
    <property type="entry name" value="TPR-like_helical_dom_sf"/>
</dbReference>
<keyword evidence="4 6" id="KW-0418">Kinase</keyword>
<keyword evidence="2 6" id="KW-0808">Transferase</keyword>
<name>A0A7K0E1V4_9NOCA</name>
<keyword evidence="3 6" id="KW-0547">Nucleotide-binding</keyword>
<dbReference type="GO" id="GO:0004674">
    <property type="term" value="F:protein serine/threonine kinase activity"/>
    <property type="evidence" value="ECO:0007669"/>
    <property type="project" value="UniProtKB-UniRule"/>
</dbReference>
<dbReference type="InterPro" id="IPR016236">
    <property type="entry name" value="Ser/Thr_kinase_PknK_prd"/>
</dbReference>
<evidence type="ECO:0000256" key="4">
    <source>
        <dbReference type="ARBA" id="ARBA00022777"/>
    </source>
</evidence>
<dbReference type="Gene3D" id="1.10.510.10">
    <property type="entry name" value="Transferase(Phosphotransferase) domain 1"/>
    <property type="match status" value="1"/>
</dbReference>
<evidence type="ECO:0000256" key="7">
    <source>
        <dbReference type="PROSITE-ProRule" id="PRU10141"/>
    </source>
</evidence>
<evidence type="ECO:0000259" key="9">
    <source>
        <dbReference type="PROSITE" id="PS50011"/>
    </source>
</evidence>
<dbReference type="InterPro" id="IPR000719">
    <property type="entry name" value="Prot_kinase_dom"/>
</dbReference>
<comment type="caution">
    <text evidence="10">The sequence shown here is derived from an EMBL/GenBank/DDBJ whole genome shotgun (WGS) entry which is preliminary data.</text>
</comment>
<evidence type="ECO:0000313" key="11">
    <source>
        <dbReference type="Proteomes" id="UP000431401"/>
    </source>
</evidence>
<evidence type="ECO:0000313" key="10">
    <source>
        <dbReference type="EMBL" id="MQY31788.1"/>
    </source>
</evidence>
<dbReference type="Proteomes" id="UP000431401">
    <property type="component" value="Unassembled WGS sequence"/>
</dbReference>
<organism evidence="10 11">
    <name type="scientific">Nocardia aurantia</name>
    <dbReference type="NCBI Taxonomy" id="2585199"/>
    <lineage>
        <taxon>Bacteria</taxon>
        <taxon>Bacillati</taxon>
        <taxon>Actinomycetota</taxon>
        <taxon>Actinomycetes</taxon>
        <taxon>Mycobacteriales</taxon>
        <taxon>Nocardiaceae</taxon>
        <taxon>Nocardia</taxon>
    </lineage>
</organism>
<dbReference type="EMBL" id="WEGI01000023">
    <property type="protein sequence ID" value="MQY31788.1"/>
    <property type="molecule type" value="Genomic_DNA"/>
</dbReference>
<keyword evidence="11" id="KW-1185">Reference proteome</keyword>
<dbReference type="CDD" id="cd01120">
    <property type="entry name" value="RecA-like_superfamily"/>
    <property type="match status" value="1"/>
</dbReference>
<feature type="region of interest" description="Disordered" evidence="8">
    <location>
        <begin position="294"/>
        <end position="358"/>
    </location>
</feature>
<protein>
    <recommendedName>
        <fullName evidence="6">Serine/threonine-protein kinase PknK</fullName>
        <ecNumber evidence="6">2.7.11.1</ecNumber>
    </recommendedName>
    <alternativeName>
        <fullName evidence="6">Protein kinase K</fullName>
    </alternativeName>
</protein>
<feature type="compositionally biased region" description="Low complexity" evidence="8">
    <location>
        <begin position="312"/>
        <end position="342"/>
    </location>
</feature>
<accession>A0A7K0E1V4</accession>
<gene>
    <name evidence="10" type="primary">pknK_7</name>
    <name evidence="10" type="ORF">NRB56_73990</name>
</gene>
<dbReference type="InterPro" id="IPR041664">
    <property type="entry name" value="AAA_16"/>
</dbReference>
<proteinExistence type="inferred from homology"/>
<evidence type="ECO:0000256" key="8">
    <source>
        <dbReference type="SAM" id="MobiDB-lite"/>
    </source>
</evidence>
<dbReference type="GO" id="GO:0046872">
    <property type="term" value="F:metal ion binding"/>
    <property type="evidence" value="ECO:0007669"/>
    <property type="project" value="UniProtKB-UniRule"/>
</dbReference>
<dbReference type="PANTHER" id="PTHR43289:SF6">
    <property type="entry name" value="SERINE_THREONINE-PROTEIN KINASE NEKL-3"/>
    <property type="match status" value="1"/>
</dbReference>
<evidence type="ECO:0000256" key="2">
    <source>
        <dbReference type="ARBA" id="ARBA00022679"/>
    </source>
</evidence>
<dbReference type="PROSITE" id="PS50011">
    <property type="entry name" value="PROTEIN_KINASE_DOM"/>
    <property type="match status" value="1"/>
</dbReference>
<feature type="domain" description="Protein kinase" evidence="9">
    <location>
        <begin position="26"/>
        <end position="283"/>
    </location>
</feature>
<comment type="catalytic activity">
    <reaction evidence="6">
        <text>L-seryl-[protein] + ATP = O-phospho-L-seryl-[protein] + ADP + H(+)</text>
        <dbReference type="Rhea" id="RHEA:17989"/>
        <dbReference type="Rhea" id="RHEA-COMP:9863"/>
        <dbReference type="Rhea" id="RHEA-COMP:11604"/>
        <dbReference type="ChEBI" id="CHEBI:15378"/>
        <dbReference type="ChEBI" id="CHEBI:29999"/>
        <dbReference type="ChEBI" id="CHEBI:30616"/>
        <dbReference type="ChEBI" id="CHEBI:83421"/>
        <dbReference type="ChEBI" id="CHEBI:456216"/>
        <dbReference type="EC" id="2.7.11.1"/>
    </reaction>
</comment>
<dbReference type="Gene3D" id="1.25.40.10">
    <property type="entry name" value="Tetratricopeptide repeat domain"/>
    <property type="match status" value="1"/>
</dbReference>
<keyword evidence="5 6" id="KW-0067">ATP-binding</keyword>
<reference evidence="10 11" key="1">
    <citation type="submission" date="2019-10" db="EMBL/GenBank/DDBJ databases">
        <title>Nocardia macrotermitis sp. nov. and Nocardia aurantia sp. nov., isolated from the gut of fungus growing-termite Macrotermes natalensis.</title>
        <authorList>
            <person name="Benndorf R."/>
            <person name="Schwitalla J."/>
            <person name="Martin K."/>
            <person name="De Beer W."/>
            <person name="Kaster A.-K."/>
            <person name="Vollmers J."/>
            <person name="Poulsen M."/>
            <person name="Beemelmanns C."/>
        </authorList>
    </citation>
    <scope>NUCLEOTIDE SEQUENCE [LARGE SCALE GENOMIC DNA]</scope>
    <source>
        <strain evidence="10 11">RB56</strain>
    </source>
</reference>
<evidence type="ECO:0000256" key="5">
    <source>
        <dbReference type="ARBA" id="ARBA00022840"/>
    </source>
</evidence>
<dbReference type="PIRSF" id="PIRSF000574">
    <property type="entry name" value="Ser/Thr_PK_PknK_prd"/>
    <property type="match status" value="1"/>
</dbReference>
<dbReference type="Pfam" id="PF13191">
    <property type="entry name" value="AAA_16"/>
    <property type="match status" value="1"/>
</dbReference>
<dbReference type="PROSITE" id="PS00107">
    <property type="entry name" value="PROTEIN_KINASE_ATP"/>
    <property type="match status" value="1"/>
</dbReference>
<evidence type="ECO:0000256" key="6">
    <source>
        <dbReference type="PIRNR" id="PIRNR000574"/>
    </source>
</evidence>
<dbReference type="CDD" id="cd14014">
    <property type="entry name" value="STKc_PknB_like"/>
    <property type="match status" value="1"/>
</dbReference>
<dbReference type="Pfam" id="PF25873">
    <property type="entry name" value="WHD_MalT"/>
    <property type="match status" value="1"/>
</dbReference>
<evidence type="ECO:0000256" key="3">
    <source>
        <dbReference type="ARBA" id="ARBA00022741"/>
    </source>
</evidence>
<dbReference type="AlphaFoldDB" id="A0A7K0E1V4"/>
<keyword evidence="1 6" id="KW-0723">Serine/threonine-protein kinase</keyword>
<dbReference type="RefSeq" id="WP_319944073.1">
    <property type="nucleotide sequence ID" value="NZ_WEGI01000023.1"/>
</dbReference>
<dbReference type="EC" id="2.7.11.1" evidence="6"/>
<dbReference type="GO" id="GO:0106310">
    <property type="term" value="F:protein serine kinase activity"/>
    <property type="evidence" value="ECO:0007669"/>
    <property type="project" value="UniProtKB-UniRule"/>
</dbReference>
<dbReference type="Pfam" id="PF00069">
    <property type="entry name" value="Pkinase"/>
    <property type="match status" value="1"/>
</dbReference>
<feature type="compositionally biased region" description="Pro residues" evidence="8">
    <location>
        <begin position="343"/>
        <end position="358"/>
    </location>
</feature>
<feature type="binding site" evidence="7">
    <location>
        <position position="55"/>
    </location>
    <ligand>
        <name>ATP</name>
        <dbReference type="ChEBI" id="CHEBI:30616"/>
    </ligand>
</feature>
<dbReference type="PANTHER" id="PTHR43289">
    <property type="entry name" value="MITOGEN-ACTIVATED PROTEIN KINASE KINASE KINASE 20-RELATED"/>
    <property type="match status" value="1"/>
</dbReference>
<sequence length="1164" mass="126445">MTHSDPLSTERDPIAGFAVELDAAGFTDPVEIGSGGFGVVYRCRQPELDRTVAVKLLTAEMDSDNRERFLREQLAMGKVSGHPNIVSLFEVGTSASGRPFLVMPYYPRGSLESHIQERGPVGWAEALRIGVRIAGALETAHRGGTLHRDVKPGNILLDDYGEPQLADFGIARLAGGFVTTASTVTGSPAFTAPEVLQGQPPDAGADVYGLAATLFCAATGHAVFERRSGEQLVAQFLRITRMPVPDLAEYGLPPDFTDVLERAMSRNRSDRFTTAAEFGDRLREIQAGRGLIPDELPIPLVDSGSEPEQNDGRSSAAADRRTTAAGTRTVAVRAGTTGFRTTPTPPVPATRFRPPPAPPGLVARDRLLAILRQGRDRRLAVIHGPTGFGKSTLAAQWFGSLVAEGTAAAWLTVDCDDNNVIWFLSHLIEAIRTVAPTLARELGQLLETHGDAAERYVLTSLINDIDARGEQLVVVIDDWHRVTDPATTAALRFLIESCSPALHLVVTSRSRSGLPMSAARARCDLVEIGSTALRFEPEEARAFLAGPDGPELDPEDVDELTAATEGWIAALRLAALALRDSHDRGGLIGHLSGRHHLIGEFLAENVLDTLEPELLDFLTATSISDRVCGDLAAALTGVADGQAVLERIEQRDLFLRRLDDGHWFRYDHLFAEFLRQRLERDRPQGITDLHRAASRWFAEQDLVGEAVDHALRAGDDAVAVALVEADGMALLEHGHAAALLALVDTLPVAAVVTHPPLQLLLAWANTLLHRPESAGQALRRAEDLLAAMPGDTTLLRAQADVVHAVVALRADRLSGIDEQLAPCFEHADRLPPYVVGIAANIATFVAAYRYDLTGAFRRQRWAVPYIRRNRGSYNEIHGLCFLGIAAGLQLDIPAAEKYFRRALRLARQTGGSHCYPARLAGALLGELLYERGEVAAAERLIDDGYKLGPTAGIVDFKLARYVVGARIKALRGDRAAAIRRLTEGARVAHAMGLPRLRAEVENERLRLGLPPHPEFGELPVLAYADRRAPADPVDEFTVLYEEFTAIRLLLPDDPESARRWAQDWVDRLESVDRPRELLKARRLLIGCLVAAGHTDEAKALAARVAAQCAVFGSVRYLLDGGPHVVAILGALRADQVSGAWRPEWPHVPEEFLTALTEAPVPQII</sequence>